<feature type="non-terminal residue" evidence="2">
    <location>
        <position position="259"/>
    </location>
</feature>
<accession>A0A1V9Y8N1</accession>
<keyword evidence="3" id="KW-1185">Reference proteome</keyword>
<keyword evidence="1" id="KW-0812">Transmembrane</keyword>
<dbReference type="Proteomes" id="UP000243217">
    <property type="component" value="Unassembled WGS sequence"/>
</dbReference>
<organism evidence="2 3">
    <name type="scientific">Thraustotheca clavata</name>
    <dbReference type="NCBI Taxonomy" id="74557"/>
    <lineage>
        <taxon>Eukaryota</taxon>
        <taxon>Sar</taxon>
        <taxon>Stramenopiles</taxon>
        <taxon>Oomycota</taxon>
        <taxon>Saprolegniomycetes</taxon>
        <taxon>Saprolegniales</taxon>
        <taxon>Achlyaceae</taxon>
        <taxon>Thraustotheca</taxon>
    </lineage>
</organism>
<feature type="non-terminal residue" evidence="2">
    <location>
        <position position="1"/>
    </location>
</feature>
<name>A0A1V9Y8N1_9STRA</name>
<sequence length="259" mass="29299">LIVNSKFLTCSARFVALRSIDPEALDDVLPYVVAITISDACTSFIETAIIVMLMFWIRLMEGDHQEYSPRILLVGGLSIGITWAANLVFPVLQWYYWDLNTHFIEQAKITVALLTTFLMTVTVSIYGWKIHRRLEAIQNSSSFSQELPDLEHNEFDYEGKSLSIPVTPVLPPPSYSPTRKYQGSCCMRSKMLETLVGLHLVAGGVFVLQIYTVFHVPNQNKSLVDCMMIGCEKANMHLPIMAFAQMLSICTGIWIFRHV</sequence>
<reference evidence="2 3" key="1">
    <citation type="journal article" date="2014" name="Genome Biol. Evol.">
        <title>The secreted proteins of Achlya hypogyna and Thraustotheca clavata identify the ancestral oomycete secretome and reveal gene acquisitions by horizontal gene transfer.</title>
        <authorList>
            <person name="Misner I."/>
            <person name="Blouin N."/>
            <person name="Leonard G."/>
            <person name="Richards T.A."/>
            <person name="Lane C.E."/>
        </authorList>
    </citation>
    <scope>NUCLEOTIDE SEQUENCE [LARGE SCALE GENOMIC DNA]</scope>
    <source>
        <strain evidence="2 3">ATCC 34112</strain>
    </source>
</reference>
<dbReference type="EMBL" id="JNBS01004848">
    <property type="protein sequence ID" value="OQR82044.1"/>
    <property type="molecule type" value="Genomic_DNA"/>
</dbReference>
<protein>
    <submittedName>
        <fullName evidence="2">Uncharacterized protein</fullName>
    </submittedName>
</protein>
<keyword evidence="1" id="KW-0472">Membrane</keyword>
<keyword evidence="1" id="KW-1133">Transmembrane helix</keyword>
<comment type="caution">
    <text evidence="2">The sequence shown here is derived from an EMBL/GenBank/DDBJ whole genome shotgun (WGS) entry which is preliminary data.</text>
</comment>
<feature type="transmembrane region" description="Helical" evidence="1">
    <location>
        <begin position="109"/>
        <end position="128"/>
    </location>
</feature>
<feature type="transmembrane region" description="Helical" evidence="1">
    <location>
        <begin position="236"/>
        <end position="256"/>
    </location>
</feature>
<feature type="transmembrane region" description="Helical" evidence="1">
    <location>
        <begin position="31"/>
        <end position="59"/>
    </location>
</feature>
<feature type="transmembrane region" description="Helical" evidence="1">
    <location>
        <begin position="71"/>
        <end position="97"/>
    </location>
</feature>
<feature type="transmembrane region" description="Helical" evidence="1">
    <location>
        <begin position="196"/>
        <end position="216"/>
    </location>
</feature>
<gene>
    <name evidence="2" type="ORF">THRCLA_11186</name>
</gene>
<dbReference type="OrthoDB" id="70107at2759"/>
<proteinExistence type="predicted"/>
<dbReference type="AlphaFoldDB" id="A0A1V9Y8N1"/>
<evidence type="ECO:0000313" key="2">
    <source>
        <dbReference type="EMBL" id="OQR82044.1"/>
    </source>
</evidence>
<evidence type="ECO:0000313" key="3">
    <source>
        <dbReference type="Proteomes" id="UP000243217"/>
    </source>
</evidence>
<evidence type="ECO:0000256" key="1">
    <source>
        <dbReference type="SAM" id="Phobius"/>
    </source>
</evidence>